<sequence>MSSTDKAWEKFGKNNPYYGVCTEDKFRNSKLTAENKAEFFQSGDVYIENIINNVRRFICHDFKLINTLDFGCGVGRLAIPLSKCSETVIGVDISQSMLDEANRNKEIQKIKNVNFFKSDDDFYNNNLTFNFIHSFIVFQHIPIKIGEQIFYKLLSKLVPKGVGVIHFTYGKKGKVNSLVKFARTYIPFTQYFIHLWKGKYATDPLMQMNHYDLNTIFNILHRFKINNWHIEHIDQGGSLGIILYFKKNG</sequence>
<dbReference type="InterPro" id="IPR029063">
    <property type="entry name" value="SAM-dependent_MTases_sf"/>
</dbReference>
<dbReference type="Proteomes" id="UP001258994">
    <property type="component" value="Chromosome"/>
</dbReference>
<keyword evidence="1 3" id="KW-0808">Transferase</keyword>
<dbReference type="SUPFAM" id="SSF53335">
    <property type="entry name" value="S-adenosyl-L-methionine-dependent methyltransferases"/>
    <property type="match status" value="1"/>
</dbReference>
<dbReference type="EC" id="2.1.-.-" evidence="3"/>
<dbReference type="RefSeq" id="WP_348390334.1">
    <property type="nucleotide sequence ID" value="NZ_CP134145.1"/>
</dbReference>
<protein>
    <submittedName>
        <fullName evidence="3">Class I SAM-dependent methyltransferase</fullName>
        <ecNumber evidence="3">2.1.-.-</ecNumber>
    </submittedName>
</protein>
<proteinExistence type="predicted"/>
<dbReference type="EMBL" id="CP134145">
    <property type="protein sequence ID" value="WNC71199.1"/>
    <property type="molecule type" value="Genomic_DNA"/>
</dbReference>
<evidence type="ECO:0000313" key="3">
    <source>
        <dbReference type="EMBL" id="WNC71199.1"/>
    </source>
</evidence>
<dbReference type="Gene3D" id="3.40.50.150">
    <property type="entry name" value="Vaccinia Virus protein VP39"/>
    <property type="match status" value="1"/>
</dbReference>
<name>A0ABY9TRM4_9GAMM</name>
<dbReference type="CDD" id="cd02440">
    <property type="entry name" value="AdoMet_MTases"/>
    <property type="match status" value="1"/>
</dbReference>
<dbReference type="GO" id="GO:0008168">
    <property type="term" value="F:methyltransferase activity"/>
    <property type="evidence" value="ECO:0007669"/>
    <property type="project" value="UniProtKB-KW"/>
</dbReference>
<evidence type="ECO:0000259" key="2">
    <source>
        <dbReference type="Pfam" id="PF13649"/>
    </source>
</evidence>
<gene>
    <name evidence="3" type="ORF">RGQ13_13845</name>
</gene>
<dbReference type="InterPro" id="IPR041698">
    <property type="entry name" value="Methyltransf_25"/>
</dbReference>
<organism evidence="3 4">
    <name type="scientific">Thalassotalea psychrophila</name>
    <dbReference type="NCBI Taxonomy" id="3065647"/>
    <lineage>
        <taxon>Bacteria</taxon>
        <taxon>Pseudomonadati</taxon>
        <taxon>Pseudomonadota</taxon>
        <taxon>Gammaproteobacteria</taxon>
        <taxon>Alteromonadales</taxon>
        <taxon>Colwelliaceae</taxon>
        <taxon>Thalassotalea</taxon>
    </lineage>
</organism>
<feature type="domain" description="Methyltransferase" evidence="2">
    <location>
        <begin position="68"/>
        <end position="161"/>
    </location>
</feature>
<dbReference type="PANTHER" id="PTHR43861">
    <property type="entry name" value="TRANS-ACONITATE 2-METHYLTRANSFERASE-RELATED"/>
    <property type="match status" value="1"/>
</dbReference>
<evidence type="ECO:0000256" key="1">
    <source>
        <dbReference type="ARBA" id="ARBA00022679"/>
    </source>
</evidence>
<keyword evidence="4" id="KW-1185">Reference proteome</keyword>
<dbReference type="GO" id="GO:0032259">
    <property type="term" value="P:methylation"/>
    <property type="evidence" value="ECO:0007669"/>
    <property type="project" value="UniProtKB-KW"/>
</dbReference>
<dbReference type="Pfam" id="PF13649">
    <property type="entry name" value="Methyltransf_25"/>
    <property type="match status" value="1"/>
</dbReference>
<accession>A0ABY9TRM4</accession>
<reference evidence="4" key="1">
    <citation type="submission" date="2023-09" db="EMBL/GenBank/DDBJ databases">
        <authorList>
            <person name="Li S."/>
            <person name="Li X."/>
            <person name="Zhang C."/>
            <person name="Zhao Z."/>
        </authorList>
    </citation>
    <scope>NUCLEOTIDE SEQUENCE [LARGE SCALE GENOMIC DNA]</scope>
    <source>
        <strain evidence="4">SQ149</strain>
    </source>
</reference>
<evidence type="ECO:0000313" key="4">
    <source>
        <dbReference type="Proteomes" id="UP001258994"/>
    </source>
</evidence>
<keyword evidence="3" id="KW-0489">Methyltransferase</keyword>